<evidence type="ECO:0000313" key="3">
    <source>
        <dbReference type="Proteomes" id="UP000399805"/>
    </source>
</evidence>
<feature type="compositionally biased region" description="Low complexity" evidence="1">
    <location>
        <begin position="85"/>
        <end position="97"/>
    </location>
</feature>
<sequence>MPPGEPPAPAASGAHYGAPCPAPARRRLPQARTPGPRYPGRGSRDPAAVRSAPPGQVSRRGSRDFGPGLPTAKHTGGHRVRSTTRPGDPAVAGGAPIPAAPPPPRNSPERNPGPRRHFRRGLRNPGPAAHPCPRPSALVPGGIRSTPGRRTPGAERPLRTLCPVWDQGNGWSGRSSAPKA</sequence>
<dbReference type="EMBL" id="CABVGP010000001">
    <property type="protein sequence ID" value="VVJ17116.1"/>
    <property type="molecule type" value="Genomic_DNA"/>
</dbReference>
<dbReference type="Proteomes" id="UP000399805">
    <property type="component" value="Unassembled WGS sequence"/>
</dbReference>
<evidence type="ECO:0000313" key="2">
    <source>
        <dbReference type="EMBL" id="VVJ17116.1"/>
    </source>
</evidence>
<keyword evidence="3" id="KW-1185">Reference proteome</keyword>
<gene>
    <name evidence="2" type="ORF">AA23TX_02137</name>
</gene>
<feature type="region of interest" description="Disordered" evidence="1">
    <location>
        <begin position="1"/>
        <end position="180"/>
    </location>
</feature>
<dbReference type="AlphaFoldDB" id="A0A6I8LNL9"/>
<protein>
    <submittedName>
        <fullName evidence="2">Uncharacterized protein</fullName>
    </submittedName>
</protein>
<evidence type="ECO:0000256" key="1">
    <source>
        <dbReference type="SAM" id="MobiDB-lite"/>
    </source>
</evidence>
<proteinExistence type="predicted"/>
<feature type="compositionally biased region" description="Basic residues" evidence="1">
    <location>
        <begin position="113"/>
        <end position="122"/>
    </location>
</feature>
<organism evidence="2 3">
    <name type="scientific">Amycolatopsis camponoti</name>
    <dbReference type="NCBI Taxonomy" id="2606593"/>
    <lineage>
        <taxon>Bacteria</taxon>
        <taxon>Bacillati</taxon>
        <taxon>Actinomycetota</taxon>
        <taxon>Actinomycetes</taxon>
        <taxon>Pseudonocardiales</taxon>
        <taxon>Pseudonocardiaceae</taxon>
        <taxon>Amycolatopsis</taxon>
    </lineage>
</organism>
<reference evidence="2 3" key="1">
    <citation type="submission" date="2019-09" db="EMBL/GenBank/DDBJ databases">
        <authorList>
            <person name="Leyn A S."/>
        </authorList>
    </citation>
    <scope>NUCLEOTIDE SEQUENCE [LARGE SCALE GENOMIC DNA]</scope>
    <source>
        <strain evidence="2">AA231_1</strain>
    </source>
</reference>
<name>A0A6I8LNL9_9PSEU</name>
<accession>A0A6I8LNL9</accession>